<organism evidence="1 2">
    <name type="scientific">Rubrobacter tropicus</name>
    <dbReference type="NCBI Taxonomy" id="2653851"/>
    <lineage>
        <taxon>Bacteria</taxon>
        <taxon>Bacillati</taxon>
        <taxon>Actinomycetota</taxon>
        <taxon>Rubrobacteria</taxon>
        <taxon>Rubrobacterales</taxon>
        <taxon>Rubrobacteraceae</taxon>
        <taxon>Rubrobacter</taxon>
    </lineage>
</organism>
<dbReference type="KEGG" id="rub:GBA63_20300"/>
<dbReference type="RefSeq" id="WP_166179201.1">
    <property type="nucleotide sequence ID" value="NZ_CP045119.1"/>
</dbReference>
<dbReference type="AlphaFoldDB" id="A0A6G8QE21"/>
<reference evidence="1 2" key="1">
    <citation type="submission" date="2019-10" db="EMBL/GenBank/DDBJ databases">
        <title>Rubrobacter sp nov SCSIO 52090 isolated from a deep-sea sediment in the South China Sea.</title>
        <authorList>
            <person name="Chen R.W."/>
        </authorList>
    </citation>
    <scope>NUCLEOTIDE SEQUENCE [LARGE SCALE GENOMIC DNA]</scope>
    <source>
        <strain evidence="1 2">SCSIO 52909</strain>
    </source>
</reference>
<sequence length="128" mass="14545">MDEKRRPVIERILKRIEDHVEEYRAQEKTRQAEADARRAELWEEAAERQRLLAEAVAEGEGDRASIEEMTKQQRVVFVLHREDLTGTLEDFAGEGDRLVKVVPGKGDFGGGRGIEGIKGSWLVFEAPE</sequence>
<protein>
    <submittedName>
        <fullName evidence="1">Uncharacterized protein</fullName>
    </submittedName>
</protein>
<evidence type="ECO:0000313" key="2">
    <source>
        <dbReference type="Proteomes" id="UP000501452"/>
    </source>
</evidence>
<gene>
    <name evidence="1" type="ORF">GBA63_20300</name>
</gene>
<dbReference type="Proteomes" id="UP000501452">
    <property type="component" value="Chromosome"/>
</dbReference>
<accession>A0A6G8QE21</accession>
<name>A0A6G8QE21_9ACTN</name>
<proteinExistence type="predicted"/>
<keyword evidence="2" id="KW-1185">Reference proteome</keyword>
<evidence type="ECO:0000313" key="1">
    <source>
        <dbReference type="EMBL" id="QIN84729.1"/>
    </source>
</evidence>
<dbReference type="EMBL" id="CP045119">
    <property type="protein sequence ID" value="QIN84729.1"/>
    <property type="molecule type" value="Genomic_DNA"/>
</dbReference>